<gene>
    <name evidence="8" type="ORF">AALO_G00108970</name>
</gene>
<dbReference type="Pfam" id="PF10629">
    <property type="entry name" value="CMI2B-like"/>
    <property type="match status" value="1"/>
</dbReference>
<evidence type="ECO:0000256" key="1">
    <source>
        <dbReference type="ARBA" id="ARBA00004430"/>
    </source>
</evidence>
<evidence type="ECO:0000256" key="3">
    <source>
        <dbReference type="ARBA" id="ARBA00023212"/>
    </source>
</evidence>
<evidence type="ECO:0000256" key="5">
    <source>
        <dbReference type="ARBA" id="ARBA00035661"/>
    </source>
</evidence>
<evidence type="ECO:0000313" key="8">
    <source>
        <dbReference type="EMBL" id="KAG5276720.1"/>
    </source>
</evidence>
<dbReference type="PANTHER" id="PTHR34924:SF1">
    <property type="entry name" value="PROTEIN FAM166C"/>
    <property type="match status" value="1"/>
</dbReference>
<accession>A0AAV6GP95</accession>
<feature type="domain" description="Ciliary microtubule inner protein 2A-C-like" evidence="7">
    <location>
        <begin position="46"/>
        <end position="104"/>
    </location>
</feature>
<dbReference type="EMBL" id="JADWDJ010000008">
    <property type="protein sequence ID" value="KAG5276720.1"/>
    <property type="molecule type" value="Genomic_DNA"/>
</dbReference>
<protein>
    <recommendedName>
        <fullName evidence="6">Ciliary microtubule inner protein 2C</fullName>
    </recommendedName>
</protein>
<keyword evidence="4" id="KW-0966">Cell projection</keyword>
<dbReference type="GO" id="GO:0005930">
    <property type="term" value="C:axoneme"/>
    <property type="evidence" value="ECO:0007669"/>
    <property type="project" value="UniProtKB-SubCell"/>
</dbReference>
<evidence type="ECO:0000256" key="2">
    <source>
        <dbReference type="ARBA" id="ARBA00022490"/>
    </source>
</evidence>
<dbReference type="Proteomes" id="UP000823561">
    <property type="component" value="Chromosome 8"/>
</dbReference>
<keyword evidence="9" id="KW-1185">Reference proteome</keyword>
<organism evidence="8 9">
    <name type="scientific">Alosa alosa</name>
    <name type="common">allis shad</name>
    <dbReference type="NCBI Taxonomy" id="278164"/>
    <lineage>
        <taxon>Eukaryota</taxon>
        <taxon>Metazoa</taxon>
        <taxon>Chordata</taxon>
        <taxon>Craniata</taxon>
        <taxon>Vertebrata</taxon>
        <taxon>Euteleostomi</taxon>
        <taxon>Actinopterygii</taxon>
        <taxon>Neopterygii</taxon>
        <taxon>Teleostei</taxon>
        <taxon>Clupei</taxon>
        <taxon>Clupeiformes</taxon>
        <taxon>Clupeoidei</taxon>
        <taxon>Clupeidae</taxon>
        <taxon>Alosa</taxon>
    </lineage>
</organism>
<proteinExistence type="inferred from homology"/>
<dbReference type="AlphaFoldDB" id="A0AAV6GP95"/>
<sequence length="201" mass="22711">MQHPPQKSALRFTGRRTPGEIRACIIMASRRNGTLFTHNNATYIAPAFIPGYGGHVPTTKFTYGDRYGNTTSKWLQESRFASMTSSATSNIRGGMFPSTASSDRHLATVQPARTRQQELQNFTQLTQSHRESYRDRTGTCLPVSYFQLPVRKSEKFPKETADLGPLGPAEKERVRRYQTLPSGIGTSADDRVMRDVFFERR</sequence>
<dbReference type="InterPro" id="IPR018902">
    <property type="entry name" value="CMI2A-C-like_dom"/>
</dbReference>
<keyword evidence="2" id="KW-0963">Cytoplasm</keyword>
<comment type="caution">
    <text evidence="8">The sequence shown here is derived from an EMBL/GenBank/DDBJ whole genome shotgun (WGS) entry which is preliminary data.</text>
</comment>
<keyword evidence="3" id="KW-0206">Cytoskeleton</keyword>
<reference evidence="8" key="1">
    <citation type="submission" date="2020-10" db="EMBL/GenBank/DDBJ databases">
        <title>Chromosome-scale genome assembly of the Allis shad, Alosa alosa.</title>
        <authorList>
            <person name="Margot Z."/>
            <person name="Christophe K."/>
            <person name="Cabau C."/>
            <person name="Louis A."/>
            <person name="Berthelot C."/>
            <person name="Parey E."/>
            <person name="Roest Crollius H."/>
            <person name="Montfort J."/>
            <person name="Robinson-Rechavi M."/>
            <person name="Bucao C."/>
            <person name="Bouchez O."/>
            <person name="Gislard M."/>
            <person name="Lluch J."/>
            <person name="Milhes M."/>
            <person name="Lampietro C."/>
            <person name="Lopez Roques C."/>
            <person name="Donnadieu C."/>
            <person name="Braasch I."/>
            <person name="Desvignes T."/>
            <person name="Postlethwait J."/>
            <person name="Bobe J."/>
            <person name="Guiguen Y."/>
        </authorList>
    </citation>
    <scope>NUCLEOTIDE SEQUENCE</scope>
    <source>
        <strain evidence="8">M-15738</strain>
        <tissue evidence="8">Blood</tissue>
    </source>
</reference>
<evidence type="ECO:0000259" key="7">
    <source>
        <dbReference type="Pfam" id="PF10629"/>
    </source>
</evidence>
<dbReference type="GO" id="GO:0015630">
    <property type="term" value="C:microtubule cytoskeleton"/>
    <property type="evidence" value="ECO:0007669"/>
    <property type="project" value="UniProtKB-ARBA"/>
</dbReference>
<evidence type="ECO:0000256" key="4">
    <source>
        <dbReference type="ARBA" id="ARBA00023273"/>
    </source>
</evidence>
<name>A0AAV6GP95_9TELE</name>
<comment type="similarity">
    <text evidence="5">Belongs to the CIMIP2 family.</text>
</comment>
<dbReference type="InterPro" id="IPR052329">
    <property type="entry name" value="CIMIP2C"/>
</dbReference>
<comment type="subcellular location">
    <subcellularLocation>
        <location evidence="1">Cytoplasm</location>
        <location evidence="1">Cytoskeleton</location>
        <location evidence="1">Cilium axoneme</location>
    </subcellularLocation>
</comment>
<evidence type="ECO:0000313" key="9">
    <source>
        <dbReference type="Proteomes" id="UP000823561"/>
    </source>
</evidence>
<evidence type="ECO:0000256" key="6">
    <source>
        <dbReference type="ARBA" id="ARBA00041160"/>
    </source>
</evidence>
<dbReference type="PANTHER" id="PTHR34924">
    <property type="entry name" value="UPF0573 PROTEIN C2ORF70"/>
    <property type="match status" value="1"/>
</dbReference>